<keyword evidence="6" id="KW-1185">Reference proteome</keyword>
<dbReference type="PROSITE" id="PS50048">
    <property type="entry name" value="ZN2_CY6_FUNGAL_2"/>
    <property type="match status" value="1"/>
</dbReference>
<dbReference type="PANTHER" id="PTHR31001:SF49">
    <property type="entry name" value="ZN(II)2CYS6 TRANSCRIPTION FACTOR (EUROFUNG)"/>
    <property type="match status" value="1"/>
</dbReference>
<dbReference type="GO" id="GO:0000981">
    <property type="term" value="F:DNA-binding transcription factor activity, RNA polymerase II-specific"/>
    <property type="evidence" value="ECO:0007669"/>
    <property type="project" value="InterPro"/>
</dbReference>
<dbReference type="CDD" id="cd00067">
    <property type="entry name" value="GAL4"/>
    <property type="match status" value="1"/>
</dbReference>
<evidence type="ECO:0000256" key="3">
    <source>
        <dbReference type="ARBA" id="ARBA00023242"/>
    </source>
</evidence>
<dbReference type="GO" id="GO:0008270">
    <property type="term" value="F:zinc ion binding"/>
    <property type="evidence" value="ECO:0007669"/>
    <property type="project" value="InterPro"/>
</dbReference>
<dbReference type="Proteomes" id="UP000265631">
    <property type="component" value="Unassembled WGS sequence"/>
</dbReference>
<sequence>MTSREQSNHMNTFRLTRPQRIKRNRPTISCTACRARKQKCDRQQPCSGCQKRGIEESCRYEFLPRSAKSTAAENSEGRVQSELRQMRSVLQSLLSQPGKDQSAEPYKQLLESVGRIEQTIDGKSGQDVARVSSACQIPDIIFGPTEKLSVRDIPGALPSRQITDRIVSTYFNAKCVVVPFIHTHQFRRQYEAFWKDRTSSSFLWISMLFSIMAVGATISKTNVAMSGLQESSLYIKLSSRCLVSGQYRKAAEFSVEALAMHFYALSFHQDNQDFNLSQLHAVTIRLAQQKFYHCDMNQFLQLVTPFEAEMRRRVWFFIQYHDVLTSLEYGLPPLIHGETSSGYHPTNATDDDFDEDSMVVSPRPTTEAQPMLPHVFMSRLLPILRRIICHAQGFETCSYSNAMSLKVRLDEWYDSIPSCLRIRSIKDSAFTDSNNTAMQRILLELIYTTSITLLHRPFLDSITYSGHEFQTALDACRKNAVRSIGVYVEVDREMQHGGRLHDDLQIAANLPFSDFLMMNIIAPLEFFECVDLPPVEGKYIVTTLKTAAQLWSKRPYVSGHALESSRMLRVVLANISKVVEDDRYVPEGSDENVLGNECVDVDHSSIEWDDTNENSHLLFHYESFHEVFVDDAFLDPV</sequence>
<proteinExistence type="predicted"/>
<evidence type="ECO:0000313" key="5">
    <source>
        <dbReference type="EMBL" id="RFN52751.1"/>
    </source>
</evidence>
<dbReference type="InterPro" id="IPR001138">
    <property type="entry name" value="Zn2Cys6_DnaBD"/>
</dbReference>
<dbReference type="InterPro" id="IPR007219">
    <property type="entry name" value="XnlR_reg_dom"/>
</dbReference>
<protein>
    <recommendedName>
        <fullName evidence="4">Zn(2)-C6 fungal-type domain-containing protein</fullName>
    </recommendedName>
</protein>
<name>A0A395MXW8_9HYPO</name>
<dbReference type="Pfam" id="PF04082">
    <property type="entry name" value="Fungal_trans"/>
    <property type="match status" value="1"/>
</dbReference>
<dbReference type="InterPro" id="IPR036864">
    <property type="entry name" value="Zn2-C6_fun-type_DNA-bd_sf"/>
</dbReference>
<dbReference type="PROSITE" id="PS00463">
    <property type="entry name" value="ZN2_CY6_FUNGAL_1"/>
    <property type="match status" value="1"/>
</dbReference>
<organism evidence="5 6">
    <name type="scientific">Fusarium flagelliforme</name>
    <dbReference type="NCBI Taxonomy" id="2675880"/>
    <lineage>
        <taxon>Eukaryota</taxon>
        <taxon>Fungi</taxon>
        <taxon>Dikarya</taxon>
        <taxon>Ascomycota</taxon>
        <taxon>Pezizomycotina</taxon>
        <taxon>Sordariomycetes</taxon>
        <taxon>Hypocreomycetidae</taxon>
        <taxon>Hypocreales</taxon>
        <taxon>Nectriaceae</taxon>
        <taxon>Fusarium</taxon>
        <taxon>Fusarium incarnatum-equiseti species complex</taxon>
    </lineage>
</organism>
<feature type="domain" description="Zn(2)-C6 fungal-type" evidence="4">
    <location>
        <begin position="29"/>
        <end position="60"/>
    </location>
</feature>
<gene>
    <name evidence="5" type="ORF">FIE12Z_3019</name>
</gene>
<dbReference type="GO" id="GO:0005634">
    <property type="term" value="C:nucleus"/>
    <property type="evidence" value="ECO:0007669"/>
    <property type="project" value="UniProtKB-SubCell"/>
</dbReference>
<keyword evidence="3" id="KW-0539">Nucleus</keyword>
<dbReference type="SMART" id="SM00066">
    <property type="entry name" value="GAL4"/>
    <property type="match status" value="1"/>
</dbReference>
<comment type="subcellular location">
    <subcellularLocation>
        <location evidence="1">Nucleus</location>
    </subcellularLocation>
</comment>
<dbReference type="PANTHER" id="PTHR31001">
    <property type="entry name" value="UNCHARACTERIZED TRANSCRIPTIONAL REGULATORY PROTEIN"/>
    <property type="match status" value="1"/>
</dbReference>
<dbReference type="AlphaFoldDB" id="A0A395MXW8"/>
<dbReference type="GO" id="GO:0006351">
    <property type="term" value="P:DNA-templated transcription"/>
    <property type="evidence" value="ECO:0007669"/>
    <property type="project" value="InterPro"/>
</dbReference>
<dbReference type="InterPro" id="IPR050613">
    <property type="entry name" value="Sec_Metabolite_Reg"/>
</dbReference>
<dbReference type="EMBL" id="PXXK01000060">
    <property type="protein sequence ID" value="RFN52751.1"/>
    <property type="molecule type" value="Genomic_DNA"/>
</dbReference>
<dbReference type="CDD" id="cd12148">
    <property type="entry name" value="fungal_TF_MHR"/>
    <property type="match status" value="1"/>
</dbReference>
<dbReference type="Gene3D" id="4.10.240.10">
    <property type="entry name" value="Zn(2)-C6 fungal-type DNA-binding domain"/>
    <property type="match status" value="1"/>
</dbReference>
<comment type="caution">
    <text evidence="5">The sequence shown here is derived from an EMBL/GenBank/DDBJ whole genome shotgun (WGS) entry which is preliminary data.</text>
</comment>
<dbReference type="Pfam" id="PF00172">
    <property type="entry name" value="Zn_clus"/>
    <property type="match status" value="1"/>
</dbReference>
<evidence type="ECO:0000313" key="6">
    <source>
        <dbReference type="Proteomes" id="UP000265631"/>
    </source>
</evidence>
<accession>A0A395MXW8</accession>
<dbReference type="SUPFAM" id="SSF57701">
    <property type="entry name" value="Zn2/Cys6 DNA-binding domain"/>
    <property type="match status" value="1"/>
</dbReference>
<keyword evidence="2" id="KW-0479">Metal-binding</keyword>
<dbReference type="STRING" id="2594813.A0A395MXW8"/>
<dbReference type="GO" id="GO:0003677">
    <property type="term" value="F:DNA binding"/>
    <property type="evidence" value="ECO:0007669"/>
    <property type="project" value="InterPro"/>
</dbReference>
<evidence type="ECO:0000256" key="2">
    <source>
        <dbReference type="ARBA" id="ARBA00022723"/>
    </source>
</evidence>
<reference evidence="5 6" key="1">
    <citation type="journal article" date="2018" name="PLoS Pathog.">
        <title>Evolution of structural diversity of trichothecenes, a family of toxins produced by plant pathogenic and entomopathogenic fungi.</title>
        <authorList>
            <person name="Proctor R.H."/>
            <person name="McCormick S.P."/>
            <person name="Kim H.S."/>
            <person name="Cardoza R.E."/>
            <person name="Stanley A.M."/>
            <person name="Lindo L."/>
            <person name="Kelly A."/>
            <person name="Brown D.W."/>
            <person name="Lee T."/>
            <person name="Vaughan M.M."/>
            <person name="Alexander N.J."/>
            <person name="Busman M."/>
            <person name="Gutierrez S."/>
        </authorList>
    </citation>
    <scope>NUCLEOTIDE SEQUENCE [LARGE SCALE GENOMIC DNA]</scope>
    <source>
        <strain evidence="5 6">NRRL 13405</strain>
    </source>
</reference>
<evidence type="ECO:0000259" key="4">
    <source>
        <dbReference type="PROSITE" id="PS50048"/>
    </source>
</evidence>
<evidence type="ECO:0000256" key="1">
    <source>
        <dbReference type="ARBA" id="ARBA00004123"/>
    </source>
</evidence>